<dbReference type="Proteomes" id="UP001500683">
    <property type="component" value="Unassembled WGS sequence"/>
</dbReference>
<protein>
    <recommendedName>
        <fullName evidence="4">Lytic transglycosylase domain-containing protein</fullName>
    </recommendedName>
</protein>
<feature type="region of interest" description="Disordered" evidence="1">
    <location>
        <begin position="89"/>
        <end position="116"/>
    </location>
</feature>
<dbReference type="InterPro" id="IPR023346">
    <property type="entry name" value="Lysozyme-like_dom_sf"/>
</dbReference>
<organism evidence="2 3">
    <name type="scientific">Actinomadura miaoliensis</name>
    <dbReference type="NCBI Taxonomy" id="430685"/>
    <lineage>
        <taxon>Bacteria</taxon>
        <taxon>Bacillati</taxon>
        <taxon>Actinomycetota</taxon>
        <taxon>Actinomycetes</taxon>
        <taxon>Streptosporangiales</taxon>
        <taxon>Thermomonosporaceae</taxon>
        <taxon>Actinomadura</taxon>
    </lineage>
</organism>
<feature type="compositionally biased region" description="Basic and acidic residues" evidence="1">
    <location>
        <begin position="89"/>
        <end position="105"/>
    </location>
</feature>
<comment type="caution">
    <text evidence="2">The sequence shown here is derived from an EMBL/GenBank/DDBJ whole genome shotgun (WGS) entry which is preliminary data.</text>
</comment>
<evidence type="ECO:0008006" key="4">
    <source>
        <dbReference type="Google" id="ProtNLM"/>
    </source>
</evidence>
<evidence type="ECO:0000256" key="1">
    <source>
        <dbReference type="SAM" id="MobiDB-lite"/>
    </source>
</evidence>
<gene>
    <name evidence="2" type="ORF">GCM10022214_43860</name>
</gene>
<accession>A0ABP7W3U8</accession>
<reference evidence="3" key="1">
    <citation type="journal article" date="2019" name="Int. J. Syst. Evol. Microbiol.">
        <title>The Global Catalogue of Microorganisms (GCM) 10K type strain sequencing project: providing services to taxonomists for standard genome sequencing and annotation.</title>
        <authorList>
            <consortium name="The Broad Institute Genomics Platform"/>
            <consortium name="The Broad Institute Genome Sequencing Center for Infectious Disease"/>
            <person name="Wu L."/>
            <person name="Ma J."/>
        </authorList>
    </citation>
    <scope>NUCLEOTIDE SEQUENCE [LARGE SCALE GENOMIC DNA]</scope>
    <source>
        <strain evidence="3">JCM 16702</strain>
    </source>
</reference>
<dbReference type="SUPFAM" id="SSF53955">
    <property type="entry name" value="Lysozyme-like"/>
    <property type="match status" value="1"/>
</dbReference>
<sequence length="209" mass="23144">MLTSNVTITVVALAAIMTAVVAVDWHRFAGDPEPPPGTEDLSTNDMLAMMTSSDMDPIAADAIAQAKKRAYEQHQRDLKALREKAERDAAARAKLKAEQERERLARSNPSAAQNKAYGKKMNALKGWGRCWPSLETLWTHESSWNERAVNPSSGAYGIPQALPASKLASAGADWRTSSPTQIAWGLGYIKARYKDPCGAWAFWQRNHWY</sequence>
<name>A0ABP7W3U8_9ACTN</name>
<keyword evidence="3" id="KW-1185">Reference proteome</keyword>
<dbReference type="EMBL" id="BAAAZG010000028">
    <property type="protein sequence ID" value="GAA4080491.1"/>
    <property type="molecule type" value="Genomic_DNA"/>
</dbReference>
<dbReference type="RefSeq" id="WP_344950441.1">
    <property type="nucleotide sequence ID" value="NZ_BAAAZG010000028.1"/>
</dbReference>
<evidence type="ECO:0000313" key="3">
    <source>
        <dbReference type="Proteomes" id="UP001500683"/>
    </source>
</evidence>
<proteinExistence type="predicted"/>
<evidence type="ECO:0000313" key="2">
    <source>
        <dbReference type="EMBL" id="GAA4080491.1"/>
    </source>
</evidence>